<reference evidence="7" key="1">
    <citation type="journal article" date="2019" name="Int. J. Syst. Evol. Microbiol.">
        <title>The Global Catalogue of Microorganisms (GCM) 10K type strain sequencing project: providing services to taxonomists for standard genome sequencing and annotation.</title>
        <authorList>
            <consortium name="The Broad Institute Genomics Platform"/>
            <consortium name="The Broad Institute Genome Sequencing Center for Infectious Disease"/>
            <person name="Wu L."/>
            <person name="Ma J."/>
        </authorList>
    </citation>
    <scope>NUCLEOTIDE SEQUENCE [LARGE SCALE GENOMIC DNA]</scope>
    <source>
        <strain evidence="7">JCM 31696</strain>
    </source>
</reference>
<name>A0ABW3CET6_9ACTN</name>
<comment type="similarity">
    <text evidence="2">Belongs to the GMC oxidoreductase family.</text>
</comment>
<evidence type="ECO:0000259" key="5">
    <source>
        <dbReference type="Pfam" id="PF00732"/>
    </source>
</evidence>
<proteinExistence type="inferred from homology"/>
<evidence type="ECO:0000256" key="4">
    <source>
        <dbReference type="ARBA" id="ARBA00022827"/>
    </source>
</evidence>
<dbReference type="InterPro" id="IPR012132">
    <property type="entry name" value="GMC_OxRdtase"/>
</dbReference>
<accession>A0ABW3CET6</accession>
<dbReference type="Proteomes" id="UP001597083">
    <property type="component" value="Unassembled WGS sequence"/>
</dbReference>
<organism evidence="6 7">
    <name type="scientific">Actinomadura adrarensis</name>
    <dbReference type="NCBI Taxonomy" id="1819600"/>
    <lineage>
        <taxon>Bacteria</taxon>
        <taxon>Bacillati</taxon>
        <taxon>Actinomycetota</taxon>
        <taxon>Actinomycetes</taxon>
        <taxon>Streptosporangiales</taxon>
        <taxon>Thermomonosporaceae</taxon>
        <taxon>Actinomadura</taxon>
    </lineage>
</organism>
<sequence length="152" mass="17031">MRSMYDFVIVGGGSAGCALANRLSADPSTRVLVLEAGRPDHRWDVFVHMPAALTFPIGSRFYDWRYESEPEPYMGGRRIYHARGKVLGGSSSINGMIFQRGNPLDYRRWASDPGMETWDYAHCLPYFKRMENRLAGGARRGSDGPLVLETGP</sequence>
<dbReference type="EMBL" id="JBHTIR010001720">
    <property type="protein sequence ID" value="MFD0852896.1"/>
    <property type="molecule type" value="Genomic_DNA"/>
</dbReference>
<evidence type="ECO:0000313" key="7">
    <source>
        <dbReference type="Proteomes" id="UP001597083"/>
    </source>
</evidence>
<protein>
    <submittedName>
        <fullName evidence="6">GMC family oxidoreductase N-terminal domain-containing protein</fullName>
    </submittedName>
</protein>
<dbReference type="InterPro" id="IPR000172">
    <property type="entry name" value="GMC_OxRdtase_N"/>
</dbReference>
<dbReference type="SUPFAM" id="SSF51905">
    <property type="entry name" value="FAD/NAD(P)-binding domain"/>
    <property type="match status" value="1"/>
</dbReference>
<feature type="non-terminal residue" evidence="6">
    <location>
        <position position="152"/>
    </location>
</feature>
<dbReference type="PANTHER" id="PTHR11552">
    <property type="entry name" value="GLUCOSE-METHANOL-CHOLINE GMC OXIDOREDUCTASE"/>
    <property type="match status" value="1"/>
</dbReference>
<feature type="domain" description="Glucose-methanol-choline oxidoreductase N-terminal" evidence="5">
    <location>
        <begin position="5"/>
        <end position="135"/>
    </location>
</feature>
<gene>
    <name evidence="6" type="ORF">ACFQ07_11700</name>
</gene>
<keyword evidence="3" id="KW-0285">Flavoprotein</keyword>
<evidence type="ECO:0000256" key="1">
    <source>
        <dbReference type="ARBA" id="ARBA00001974"/>
    </source>
</evidence>
<dbReference type="InterPro" id="IPR036188">
    <property type="entry name" value="FAD/NAD-bd_sf"/>
</dbReference>
<dbReference type="Pfam" id="PF00732">
    <property type="entry name" value="GMC_oxred_N"/>
    <property type="match status" value="1"/>
</dbReference>
<dbReference type="PANTHER" id="PTHR11552:SF147">
    <property type="entry name" value="CHOLINE DEHYDROGENASE, MITOCHONDRIAL"/>
    <property type="match status" value="1"/>
</dbReference>
<dbReference type="PROSITE" id="PS51257">
    <property type="entry name" value="PROKAR_LIPOPROTEIN"/>
    <property type="match status" value="1"/>
</dbReference>
<dbReference type="Gene3D" id="3.30.560.10">
    <property type="entry name" value="Glucose Oxidase, domain 3"/>
    <property type="match status" value="1"/>
</dbReference>
<keyword evidence="7" id="KW-1185">Reference proteome</keyword>
<evidence type="ECO:0000256" key="3">
    <source>
        <dbReference type="ARBA" id="ARBA00022630"/>
    </source>
</evidence>
<comment type="caution">
    <text evidence="6">The sequence shown here is derived from an EMBL/GenBank/DDBJ whole genome shotgun (WGS) entry which is preliminary data.</text>
</comment>
<keyword evidence="4" id="KW-0274">FAD</keyword>
<dbReference type="Gene3D" id="3.50.50.60">
    <property type="entry name" value="FAD/NAD(P)-binding domain"/>
    <property type="match status" value="1"/>
</dbReference>
<evidence type="ECO:0000256" key="2">
    <source>
        <dbReference type="ARBA" id="ARBA00010790"/>
    </source>
</evidence>
<evidence type="ECO:0000313" key="6">
    <source>
        <dbReference type="EMBL" id="MFD0852896.1"/>
    </source>
</evidence>
<comment type="cofactor">
    <cofactor evidence="1">
        <name>FAD</name>
        <dbReference type="ChEBI" id="CHEBI:57692"/>
    </cofactor>
</comment>